<evidence type="ECO:0000313" key="5">
    <source>
        <dbReference type="Proteomes" id="UP000194641"/>
    </source>
</evidence>
<keyword evidence="1 2" id="KW-0732">Signal</keyword>
<gene>
    <name evidence="4" type="ORF">HK17_01485</name>
</gene>
<dbReference type="PANTHER" id="PTHR15462:SF8">
    <property type="entry name" value="SERINE PROTEASE"/>
    <property type="match status" value="1"/>
</dbReference>
<dbReference type="InterPro" id="IPR043504">
    <property type="entry name" value="Peptidase_S1_PA_chymotrypsin"/>
</dbReference>
<dbReference type="PROSITE" id="PS50240">
    <property type="entry name" value="TRYPSIN_DOM"/>
    <property type="match status" value="1"/>
</dbReference>
<protein>
    <submittedName>
        <fullName evidence="4">Peptidase S1</fullName>
    </submittedName>
</protein>
<evidence type="ECO:0000256" key="1">
    <source>
        <dbReference type="ARBA" id="ARBA00022729"/>
    </source>
</evidence>
<name>A0A252AX09_9PROT</name>
<dbReference type="GO" id="GO:0004252">
    <property type="term" value="F:serine-type endopeptidase activity"/>
    <property type="evidence" value="ECO:0007669"/>
    <property type="project" value="InterPro"/>
</dbReference>
<organism evidence="4 5">
    <name type="scientific">Acetobacter indonesiensis</name>
    <dbReference type="NCBI Taxonomy" id="104101"/>
    <lineage>
        <taxon>Bacteria</taxon>
        <taxon>Pseudomonadati</taxon>
        <taxon>Pseudomonadota</taxon>
        <taxon>Alphaproteobacteria</taxon>
        <taxon>Acetobacterales</taxon>
        <taxon>Acetobacteraceae</taxon>
        <taxon>Acetobacter</taxon>
    </lineage>
</organism>
<feature type="signal peptide" evidence="2">
    <location>
        <begin position="1"/>
        <end position="17"/>
    </location>
</feature>
<dbReference type="AlphaFoldDB" id="A0A252AX09"/>
<proteinExistence type="predicted"/>
<dbReference type="InterPro" id="IPR001254">
    <property type="entry name" value="Trypsin_dom"/>
</dbReference>
<feature type="chain" id="PRO_5013033014" evidence="2">
    <location>
        <begin position="18"/>
        <end position="244"/>
    </location>
</feature>
<evidence type="ECO:0000256" key="2">
    <source>
        <dbReference type="SAM" id="SignalP"/>
    </source>
</evidence>
<feature type="domain" description="Peptidase S1" evidence="3">
    <location>
        <begin position="28"/>
        <end position="244"/>
    </location>
</feature>
<reference evidence="5" key="1">
    <citation type="submission" date="2014-06" db="EMBL/GenBank/DDBJ databases">
        <authorList>
            <person name="Winans N.J."/>
            <person name="Newell P.D."/>
            <person name="Douglas A.E."/>
        </authorList>
    </citation>
    <scope>NUCLEOTIDE SEQUENCE [LARGE SCALE GENOMIC DNA]</scope>
</reference>
<dbReference type="EMBL" id="JOPA01000010">
    <property type="protein sequence ID" value="OUI95297.1"/>
    <property type="molecule type" value="Genomic_DNA"/>
</dbReference>
<evidence type="ECO:0000259" key="3">
    <source>
        <dbReference type="PROSITE" id="PS50240"/>
    </source>
</evidence>
<dbReference type="Proteomes" id="UP000194641">
    <property type="component" value="Unassembled WGS sequence"/>
</dbReference>
<dbReference type="Gene3D" id="2.40.10.10">
    <property type="entry name" value="Trypsin-like serine proteases"/>
    <property type="match status" value="2"/>
</dbReference>
<sequence length="244" mass="25691">MVSGAAALLFTCSAVHAEGPAYRTHLAGVGQNDPRTRVDVTQMPWSAIGRVQTELGSRCTGFLISPVLVETAGHCLWLSQTKRFIRPSSVHFLLGYSGNHFVAHARVIRTILPPDYATDKEAATAGLDHATLVLDHPIAKPENVFHVTASTADIAPGTSVLLGGYEQNQPDIIKADLNCHITGLSDDQNGHPLFTHDCAGTHGSSGAPVLTKTAQGWQVLGVQVQANTAGNGGRAVPLLNTAVP</sequence>
<dbReference type="InterPro" id="IPR009003">
    <property type="entry name" value="Peptidase_S1_PA"/>
</dbReference>
<dbReference type="SUPFAM" id="SSF50494">
    <property type="entry name" value="Trypsin-like serine proteases"/>
    <property type="match status" value="1"/>
</dbReference>
<dbReference type="Pfam" id="PF00089">
    <property type="entry name" value="Trypsin"/>
    <property type="match status" value="1"/>
</dbReference>
<dbReference type="GO" id="GO:0006508">
    <property type="term" value="P:proteolysis"/>
    <property type="evidence" value="ECO:0007669"/>
    <property type="project" value="InterPro"/>
</dbReference>
<dbReference type="InterPro" id="IPR050966">
    <property type="entry name" value="Glutamyl_endopeptidase"/>
</dbReference>
<dbReference type="PANTHER" id="PTHR15462">
    <property type="entry name" value="SERINE PROTEASE"/>
    <property type="match status" value="1"/>
</dbReference>
<evidence type="ECO:0000313" key="4">
    <source>
        <dbReference type="EMBL" id="OUI95297.1"/>
    </source>
</evidence>
<accession>A0A252AX09</accession>
<comment type="caution">
    <text evidence="4">The sequence shown here is derived from an EMBL/GenBank/DDBJ whole genome shotgun (WGS) entry which is preliminary data.</text>
</comment>